<accession>A0A1D6P5F2</accession>
<feature type="compositionally biased region" description="Polar residues" evidence="1">
    <location>
        <begin position="94"/>
        <end position="112"/>
    </location>
</feature>
<feature type="region of interest" description="Disordered" evidence="1">
    <location>
        <begin position="327"/>
        <end position="357"/>
    </location>
</feature>
<feature type="region of interest" description="Disordered" evidence="1">
    <location>
        <begin position="1"/>
        <end position="36"/>
    </location>
</feature>
<dbReference type="PANTHER" id="PTHR33416">
    <property type="entry name" value="NUCLEAR PORE COMPLEX PROTEIN NUP1"/>
    <property type="match status" value="1"/>
</dbReference>
<dbReference type="EMBL" id="CM000785">
    <property type="protein sequence ID" value="AQL05176.1"/>
    <property type="molecule type" value="Genomic_DNA"/>
</dbReference>
<dbReference type="FunCoup" id="A0A1D6P5F2">
    <property type="interactions" value="347"/>
</dbReference>
<protein>
    <submittedName>
        <fullName evidence="2">Uncharacterized protein</fullName>
    </submittedName>
</protein>
<name>A0A1D6P5F2_MAIZE</name>
<sequence>MESSAVRGDTPRRPSAFAGASPPPPPPPPPRGWLAGLVSGAGRILAAVLGPEPSSSGSGSIASSAASDGDSPSASYSPAWFPPPGPHGEGCNDATDNNDSPVFPLSNNQSNQGKKETALKDYTGSLAIISEIEPKDAIMQLLMQETYSRSECSKFIKIIQERVLDSDSGDIDAGGFALTSARKASRLAVDGYSSFSPHESSPATSSLQMHGCDNSAAVGTIPKLTHTNQSPFINNAKNINPVLKRNYSVREDPYGEIRRVRPKINGNSWDISKFKQVDIIRNHPAANSREELTARNPNASRDGKKLLKDIMGASNLTYPNFISKAETADETSDVPDKPSAVTPQQHDSSFPQAGKKQKGFAATTLNQCSNEDLKKGFALKVEPLNAFIPFEQQMMDLSHRKQENAACDDSCSLSKLMLKEDIEAAPRLKFLRKLKIKDSVNVSFSLPTGIQVQNGSKNRRRRQPNVQKTTATPTRSPARGQRRKNNDAMVKSEMGLIEQSKLVLTEQEPELGDVPVKRPVGRPRKAR</sequence>
<reference evidence="2" key="1">
    <citation type="submission" date="2015-12" db="EMBL/GenBank/DDBJ databases">
        <title>Update maize B73 reference genome by single molecule sequencing technologies.</title>
        <authorList>
            <consortium name="Maize Genome Sequencing Project"/>
            <person name="Ware D."/>
        </authorList>
    </citation>
    <scope>NUCLEOTIDE SEQUENCE</scope>
    <source>
        <tissue evidence="2">Seedling</tissue>
    </source>
</reference>
<organism evidence="2">
    <name type="scientific">Zea mays</name>
    <name type="common">Maize</name>
    <dbReference type="NCBI Taxonomy" id="4577"/>
    <lineage>
        <taxon>Eukaryota</taxon>
        <taxon>Viridiplantae</taxon>
        <taxon>Streptophyta</taxon>
        <taxon>Embryophyta</taxon>
        <taxon>Tracheophyta</taxon>
        <taxon>Spermatophyta</taxon>
        <taxon>Magnoliopsida</taxon>
        <taxon>Liliopsida</taxon>
        <taxon>Poales</taxon>
        <taxon>Poaceae</taxon>
        <taxon>PACMAD clade</taxon>
        <taxon>Panicoideae</taxon>
        <taxon>Andropogonodae</taxon>
        <taxon>Andropogoneae</taxon>
        <taxon>Tripsacinae</taxon>
        <taxon>Zea</taxon>
    </lineage>
</organism>
<dbReference type="InParanoid" id="A0A1D6P5F2"/>
<gene>
    <name evidence="2" type="ORF">ZEAMMB73_Zm00001d046910</name>
</gene>
<dbReference type="PANTHER" id="PTHR33416:SF14">
    <property type="entry name" value="OS06G0658500 PROTEIN"/>
    <property type="match status" value="1"/>
</dbReference>
<dbReference type="PaxDb" id="4577-GRMZM5G807019_P01"/>
<dbReference type="OMA" id="SRHPGYI"/>
<evidence type="ECO:0000313" key="2">
    <source>
        <dbReference type="EMBL" id="AQL05176.1"/>
    </source>
</evidence>
<feature type="compositionally biased region" description="Pro residues" evidence="1">
    <location>
        <begin position="21"/>
        <end position="31"/>
    </location>
</feature>
<dbReference type="AlphaFoldDB" id="A0A1D6P5F2"/>
<feature type="compositionally biased region" description="Polar residues" evidence="1">
    <location>
        <begin position="341"/>
        <end position="351"/>
    </location>
</feature>
<proteinExistence type="predicted"/>
<dbReference type="eggNOG" id="ENOG502R5MC">
    <property type="taxonomic scope" value="Eukaryota"/>
</dbReference>
<feature type="region of interest" description="Disordered" evidence="1">
    <location>
        <begin position="49"/>
        <end position="116"/>
    </location>
</feature>
<dbReference type="ExpressionAtlas" id="A0A1D6P5F2">
    <property type="expression patterns" value="baseline and differential"/>
</dbReference>
<evidence type="ECO:0000256" key="1">
    <source>
        <dbReference type="SAM" id="MobiDB-lite"/>
    </source>
</evidence>
<feature type="region of interest" description="Disordered" evidence="1">
    <location>
        <begin position="450"/>
        <end position="527"/>
    </location>
</feature>
<feature type="compositionally biased region" description="Polar residues" evidence="1">
    <location>
        <begin position="464"/>
        <end position="475"/>
    </location>
</feature>
<feature type="compositionally biased region" description="Low complexity" evidence="1">
    <location>
        <begin position="50"/>
        <end position="79"/>
    </location>
</feature>